<evidence type="ECO:0000259" key="6">
    <source>
        <dbReference type="SMART" id="SM00862"/>
    </source>
</evidence>
<gene>
    <name evidence="8" type="ORF">ACFPCY_12475</name>
</gene>
<dbReference type="EMBL" id="JBHSIT010000003">
    <property type="protein sequence ID" value="MFC4908141.1"/>
    <property type="molecule type" value="Genomic_DNA"/>
</dbReference>
<evidence type="ECO:0000256" key="4">
    <source>
        <dbReference type="ARBA" id="ARBA00023163"/>
    </source>
</evidence>
<keyword evidence="3" id="KW-0238">DNA-binding</keyword>
<dbReference type="Gene3D" id="1.10.10.10">
    <property type="entry name" value="Winged helix-like DNA-binding domain superfamily/Winged helix DNA-binding domain"/>
    <property type="match status" value="1"/>
</dbReference>
<dbReference type="SMART" id="SM00862">
    <property type="entry name" value="Trans_reg_C"/>
    <property type="match status" value="1"/>
</dbReference>
<dbReference type="PRINTS" id="PR00364">
    <property type="entry name" value="DISEASERSIST"/>
</dbReference>
<dbReference type="PANTHER" id="PTHR35807">
    <property type="entry name" value="TRANSCRIPTIONAL REGULATOR REDD-RELATED"/>
    <property type="match status" value="1"/>
</dbReference>
<dbReference type="SUPFAM" id="SSF48452">
    <property type="entry name" value="TPR-like"/>
    <property type="match status" value="2"/>
</dbReference>
<dbReference type="InterPro" id="IPR036388">
    <property type="entry name" value="WH-like_DNA-bd_sf"/>
</dbReference>
<evidence type="ECO:0000313" key="9">
    <source>
        <dbReference type="Proteomes" id="UP001595872"/>
    </source>
</evidence>
<comment type="caution">
    <text evidence="8">The sequence shown here is derived from an EMBL/GenBank/DDBJ whole genome shotgun (WGS) entry which is preliminary data.</text>
</comment>
<dbReference type="InterPro" id="IPR019734">
    <property type="entry name" value="TPR_rpt"/>
</dbReference>
<evidence type="ECO:0000259" key="7">
    <source>
        <dbReference type="SMART" id="SM01043"/>
    </source>
</evidence>
<sequence>MLGPLEVTSDDGERVEPTQPLQRAALCVLAVRAGRPVSARALGELLWGDDAPGRGAGAVKTCLSGVRRALTRDRLPLGHGGYRLVPHPGDTLDVVVFRDLAARARESLARAAATERTAPDQAFRSCAEAAELFGRALGLWREPVLADLPRTPSLAGVRTGLLGERRRVREEAAETLLALSRHRDLVPDLRDWVEDDPLNETLAAALLLALHRSGRKAEALRSYERTRAAIMTATGTHPGRSLRDLADRIRRDEPLTAPGLLPLPGPHGALNGTAMQAATHTPPLPSPIELSGASLRGPSAEAGAVNASVPYETTGRVRPQGTHDPNGGTVSHIGTDSRVAIGKAGLSGFTGAASETETIGEVGASSVQGSGSVRGSGSGVGAYAATGEAAAHHGINSDVAQAEADVPDLAASSGERGRTNSRDASPRDVVGLARPNGIGSETAPNGTTPPRAGSGADPQRASDVRPQGVGIGADLEGAGDVSSAGEVFADPQEALAGDGTGGEVIRSDAGLRGTDTGAGPRGPRGGAGVRGPRGARGAGSGGESGSTGERGPGVGWDGGRAGIHGADGVIGAGGTERSWTVRELPPLRQLPADLRDFTGREAEVGEIEELLRTTTSVPPIVHVTGPPGVGKTALALHAAHRVEDAFPDGQIHIQLAGASMVPREVAAVLGEVLRALGVRPGDMPDGLDERAAAYRSRLAGRRVLIFADDAANAAQVRPLLPGEPGSALLVTSRSRHLGLDGAHAVDVRPMSPAEGVALLAEIVGTERVAAERPAADTIVAACDGFPLALRIAGARLAARPSWPLSHLASLLEGPGRLDQMVAGDTAVRAHIEAGYAALDERAQHAFRILALAGPHSFAPWVADVLLDTADAGDVLSELVDRCLLTACGVDRLGQPRYRMHDLMREFASERLHDDPDTEPALERLIVAWLELVDAADDRAPRDPYFPAPARFRRRAIVDADLIGRLVAPDPAAWIESEMPNLRMIVEVACVANRHRLATGIVMRLAAHAHLHRQHFEVEYLWRVVARAASEAGDAGTAAYARFRGAAVVAGDQGRPADAVPMVDEAVEEFERSENHRDLSRVLGLRAFCRQALDRPEDALRDAERGLALAQQTGERHAELSCLRVVGLSLSKLGDHERAVEALERALAIGRELGEPAFQGIALFSLVRVYHLAGLYDRIPALCEEGLALTRSINHVLGAAYFHEQWGYAHQGLGQHDEAVTRLRLAIDLFASQRATIPETICRERLAESLQAVNAENRMM</sequence>
<feature type="region of interest" description="Disordered" evidence="5">
    <location>
        <begin position="410"/>
        <end position="478"/>
    </location>
</feature>
<feature type="compositionally biased region" description="Gly residues" evidence="5">
    <location>
        <begin position="519"/>
        <end position="557"/>
    </location>
</feature>
<dbReference type="InterPro" id="IPR005158">
    <property type="entry name" value="BTAD"/>
</dbReference>
<dbReference type="InterPro" id="IPR001867">
    <property type="entry name" value="OmpR/PhoB-type_DNA-bd"/>
</dbReference>
<feature type="domain" description="Bacterial transcriptional activator" evidence="7">
    <location>
        <begin position="92"/>
        <end position="250"/>
    </location>
</feature>
<feature type="domain" description="OmpR/PhoB-type" evidence="6">
    <location>
        <begin position="12"/>
        <end position="84"/>
    </location>
</feature>
<keyword evidence="9" id="KW-1185">Reference proteome</keyword>
<dbReference type="Gene3D" id="1.25.40.10">
    <property type="entry name" value="Tetratricopeptide repeat domain"/>
    <property type="match status" value="2"/>
</dbReference>
<dbReference type="InterPro" id="IPR051677">
    <property type="entry name" value="AfsR-DnrI-RedD_regulator"/>
</dbReference>
<reference evidence="9" key="1">
    <citation type="journal article" date="2019" name="Int. J. Syst. Evol. Microbiol.">
        <title>The Global Catalogue of Microorganisms (GCM) 10K type strain sequencing project: providing services to taxonomists for standard genome sequencing and annotation.</title>
        <authorList>
            <consortium name="The Broad Institute Genomics Platform"/>
            <consortium name="The Broad Institute Genome Sequencing Center for Infectious Disease"/>
            <person name="Wu L."/>
            <person name="Ma J."/>
        </authorList>
    </citation>
    <scope>NUCLEOTIDE SEQUENCE [LARGE SCALE GENOMIC DNA]</scope>
    <source>
        <strain evidence="9">KLKA75</strain>
    </source>
</reference>
<dbReference type="Proteomes" id="UP001595872">
    <property type="component" value="Unassembled WGS sequence"/>
</dbReference>
<feature type="compositionally biased region" description="Basic and acidic residues" evidence="5">
    <location>
        <begin position="415"/>
        <end position="426"/>
    </location>
</feature>
<dbReference type="InterPro" id="IPR011990">
    <property type="entry name" value="TPR-like_helical_dom_sf"/>
</dbReference>
<feature type="region of interest" description="Disordered" evidence="5">
    <location>
        <begin position="493"/>
        <end position="557"/>
    </location>
</feature>
<dbReference type="InterPro" id="IPR016032">
    <property type="entry name" value="Sig_transdc_resp-reg_C-effctor"/>
</dbReference>
<dbReference type="Pfam" id="PF13191">
    <property type="entry name" value="AAA_16"/>
    <property type="match status" value="1"/>
</dbReference>
<evidence type="ECO:0000256" key="5">
    <source>
        <dbReference type="SAM" id="MobiDB-lite"/>
    </source>
</evidence>
<dbReference type="RefSeq" id="WP_378254486.1">
    <property type="nucleotide sequence ID" value="NZ_JBHSIT010000003.1"/>
</dbReference>
<dbReference type="SMART" id="SM01043">
    <property type="entry name" value="BTAD"/>
    <property type="match status" value="1"/>
</dbReference>
<dbReference type="InterPro" id="IPR041664">
    <property type="entry name" value="AAA_16"/>
</dbReference>
<dbReference type="InterPro" id="IPR027417">
    <property type="entry name" value="P-loop_NTPase"/>
</dbReference>
<feature type="region of interest" description="Disordered" evidence="5">
    <location>
        <begin position="314"/>
        <end position="333"/>
    </location>
</feature>
<dbReference type="Pfam" id="PF13424">
    <property type="entry name" value="TPR_12"/>
    <property type="match status" value="1"/>
</dbReference>
<protein>
    <submittedName>
        <fullName evidence="8">BTAD domain-containing putative transcriptional regulator</fullName>
    </submittedName>
</protein>
<dbReference type="PANTHER" id="PTHR35807:SF1">
    <property type="entry name" value="TRANSCRIPTIONAL REGULATOR REDD"/>
    <property type="match status" value="1"/>
</dbReference>
<evidence type="ECO:0000256" key="1">
    <source>
        <dbReference type="ARBA" id="ARBA00005820"/>
    </source>
</evidence>
<organism evidence="8 9">
    <name type="scientific">Actinomadura gamaensis</name>
    <dbReference type="NCBI Taxonomy" id="1763541"/>
    <lineage>
        <taxon>Bacteria</taxon>
        <taxon>Bacillati</taxon>
        <taxon>Actinomycetota</taxon>
        <taxon>Actinomycetes</taxon>
        <taxon>Streptosporangiales</taxon>
        <taxon>Thermomonosporaceae</taxon>
        <taxon>Actinomadura</taxon>
    </lineage>
</organism>
<dbReference type="Gene3D" id="3.40.50.300">
    <property type="entry name" value="P-loop containing nucleotide triphosphate hydrolases"/>
    <property type="match status" value="1"/>
</dbReference>
<keyword evidence="4" id="KW-0804">Transcription</keyword>
<dbReference type="SMART" id="SM00028">
    <property type="entry name" value="TPR"/>
    <property type="match status" value="3"/>
</dbReference>
<evidence type="ECO:0000256" key="2">
    <source>
        <dbReference type="ARBA" id="ARBA00023015"/>
    </source>
</evidence>
<evidence type="ECO:0000313" key="8">
    <source>
        <dbReference type="EMBL" id="MFC4908141.1"/>
    </source>
</evidence>
<comment type="similarity">
    <text evidence="1">Belongs to the AfsR/DnrI/RedD regulatory family.</text>
</comment>
<proteinExistence type="inferred from homology"/>
<keyword evidence="2" id="KW-0805">Transcription regulation</keyword>
<dbReference type="SUPFAM" id="SSF52540">
    <property type="entry name" value="P-loop containing nucleoside triphosphate hydrolases"/>
    <property type="match status" value="1"/>
</dbReference>
<dbReference type="CDD" id="cd15831">
    <property type="entry name" value="BTAD"/>
    <property type="match status" value="1"/>
</dbReference>
<accession>A0ABV9TX70</accession>
<evidence type="ECO:0000256" key="3">
    <source>
        <dbReference type="ARBA" id="ARBA00023125"/>
    </source>
</evidence>
<name>A0ABV9TX70_9ACTN</name>
<dbReference type="SUPFAM" id="SSF46894">
    <property type="entry name" value="C-terminal effector domain of the bipartite response regulators"/>
    <property type="match status" value="1"/>
</dbReference>
<dbReference type="Pfam" id="PF03704">
    <property type="entry name" value="BTAD"/>
    <property type="match status" value="1"/>
</dbReference>